<sequence>MDYKLFCFICYGKKRLLCGQTSIIIKLLSYQKTKNEPSTSNRRTTVGIDAQTGALRGLKNLTSKQQKLKGVCYNHLIMDNLGNDAEKNLIAKLDSAKSKLVEIAQMKSKLVTENNKKLFDMDIKTFGEEYKALLSDRAGRKSSIYNLRQTSKLKQLKVNVVNSFSMHFAENQCLILLDEMNVKERAQSWDFIGKGPQMMGTEVSNDHG</sequence>
<dbReference type="Proteomes" id="UP001164929">
    <property type="component" value="Chromosome 13"/>
</dbReference>
<dbReference type="PANTHER" id="PTHR38353">
    <property type="entry name" value="TROPOMYOSIN"/>
    <property type="match status" value="1"/>
</dbReference>
<dbReference type="AlphaFoldDB" id="A0AAD6Q459"/>
<evidence type="ECO:0000313" key="2">
    <source>
        <dbReference type="Proteomes" id="UP001164929"/>
    </source>
</evidence>
<evidence type="ECO:0000313" key="1">
    <source>
        <dbReference type="EMBL" id="KAJ6976343.1"/>
    </source>
</evidence>
<protein>
    <submittedName>
        <fullName evidence="1">Uncharacterized protein</fullName>
    </submittedName>
</protein>
<proteinExistence type="predicted"/>
<comment type="caution">
    <text evidence="1">The sequence shown here is derived from an EMBL/GenBank/DDBJ whole genome shotgun (WGS) entry which is preliminary data.</text>
</comment>
<keyword evidence="2" id="KW-1185">Reference proteome</keyword>
<accession>A0AAD6Q459</accession>
<dbReference type="PANTHER" id="PTHR38353:SF2">
    <property type="entry name" value="TROPOMYOSIN"/>
    <property type="match status" value="1"/>
</dbReference>
<dbReference type="EMBL" id="JAQIZT010000013">
    <property type="protein sequence ID" value="KAJ6976343.1"/>
    <property type="molecule type" value="Genomic_DNA"/>
</dbReference>
<name>A0AAD6Q459_9ROSI</name>
<gene>
    <name evidence="1" type="ORF">NC653_032012</name>
</gene>
<organism evidence="1 2">
    <name type="scientific">Populus alba x Populus x berolinensis</name>
    <dbReference type="NCBI Taxonomy" id="444605"/>
    <lineage>
        <taxon>Eukaryota</taxon>
        <taxon>Viridiplantae</taxon>
        <taxon>Streptophyta</taxon>
        <taxon>Embryophyta</taxon>
        <taxon>Tracheophyta</taxon>
        <taxon>Spermatophyta</taxon>
        <taxon>Magnoliopsida</taxon>
        <taxon>eudicotyledons</taxon>
        <taxon>Gunneridae</taxon>
        <taxon>Pentapetalae</taxon>
        <taxon>rosids</taxon>
        <taxon>fabids</taxon>
        <taxon>Malpighiales</taxon>
        <taxon>Salicaceae</taxon>
        <taxon>Saliceae</taxon>
        <taxon>Populus</taxon>
    </lineage>
</organism>
<reference evidence="1" key="1">
    <citation type="journal article" date="2023" name="Mol. Ecol. Resour.">
        <title>Chromosome-level genome assembly of a triploid poplar Populus alba 'Berolinensis'.</title>
        <authorList>
            <person name="Chen S."/>
            <person name="Yu Y."/>
            <person name="Wang X."/>
            <person name="Wang S."/>
            <person name="Zhang T."/>
            <person name="Zhou Y."/>
            <person name="He R."/>
            <person name="Meng N."/>
            <person name="Wang Y."/>
            <person name="Liu W."/>
            <person name="Liu Z."/>
            <person name="Liu J."/>
            <person name="Guo Q."/>
            <person name="Huang H."/>
            <person name="Sederoff R.R."/>
            <person name="Wang G."/>
            <person name="Qu G."/>
            <person name="Chen S."/>
        </authorList>
    </citation>
    <scope>NUCLEOTIDE SEQUENCE</scope>
    <source>
        <strain evidence="1">SC-2020</strain>
    </source>
</reference>